<dbReference type="InterPro" id="IPR043129">
    <property type="entry name" value="ATPase_NBD"/>
</dbReference>
<evidence type="ECO:0000256" key="1">
    <source>
        <dbReference type="ARBA" id="ARBA00022679"/>
    </source>
</evidence>
<keyword evidence="2" id="KW-0418">Kinase</keyword>
<keyword evidence="1" id="KW-0808">Transferase</keyword>
<evidence type="ECO:0000256" key="2">
    <source>
        <dbReference type="ARBA" id="ARBA00022777"/>
    </source>
</evidence>
<comment type="caution">
    <text evidence="3">The sequence shown here is derived from an EMBL/GenBank/DDBJ whole genome shotgun (WGS) entry which is preliminary data.</text>
</comment>
<dbReference type="EMBL" id="AAFI02000041">
    <property type="protein sequence ID" value="EAL66743.1"/>
    <property type="molecule type" value="Genomic_DNA"/>
</dbReference>
<name>Q54TY9_DICDI</name>
<keyword evidence="4" id="KW-1185">Reference proteome</keyword>
<dbReference type="Proteomes" id="UP000002195">
    <property type="component" value="Unassembled WGS sequence"/>
</dbReference>
<dbReference type="GeneID" id="8623057"/>
<organism evidence="3 4">
    <name type="scientific">Dictyostelium discoideum</name>
    <name type="common">Social amoeba</name>
    <dbReference type="NCBI Taxonomy" id="44689"/>
    <lineage>
        <taxon>Eukaryota</taxon>
        <taxon>Amoebozoa</taxon>
        <taxon>Evosea</taxon>
        <taxon>Eumycetozoa</taxon>
        <taxon>Dictyostelia</taxon>
        <taxon>Dictyosteliales</taxon>
        <taxon>Dictyosteliaceae</taxon>
        <taxon>Dictyostelium</taxon>
    </lineage>
</organism>
<dbReference type="SMR" id="Q54TY9"/>
<dbReference type="SUPFAM" id="SSF53067">
    <property type="entry name" value="Actin-like ATPase domain"/>
    <property type="match status" value="1"/>
</dbReference>
<proteinExistence type="predicted"/>
<evidence type="ECO:0000313" key="4">
    <source>
        <dbReference type="Proteomes" id="UP000002195"/>
    </source>
</evidence>
<dbReference type="OMA" id="GHISICS"/>
<accession>Q54TY9</accession>
<dbReference type="CDD" id="cd24008">
    <property type="entry name" value="ASKHA_NBD_GLK"/>
    <property type="match status" value="1"/>
</dbReference>
<dbReference type="FunCoup" id="Q54TY9">
    <property type="interactions" value="166"/>
</dbReference>
<dbReference type="KEGG" id="ddi:DDB_G0281523"/>
<dbReference type="GO" id="GO:0005536">
    <property type="term" value="F:D-glucose binding"/>
    <property type="evidence" value="ECO:0007669"/>
    <property type="project" value="InterPro"/>
</dbReference>
<dbReference type="GO" id="GO:0005524">
    <property type="term" value="F:ATP binding"/>
    <property type="evidence" value="ECO:0007669"/>
    <property type="project" value="InterPro"/>
</dbReference>
<dbReference type="AlphaFoldDB" id="Q54TY9"/>
<dbReference type="Gene3D" id="3.40.367.20">
    <property type="match status" value="1"/>
</dbReference>
<dbReference type="STRING" id="44689.Q54TY9"/>
<dbReference type="HOGENOM" id="CLU_755287_0_0_1"/>
<dbReference type="RefSeq" id="XP_640672.1">
    <property type="nucleotide sequence ID" value="XM_635580.1"/>
</dbReference>
<gene>
    <name evidence="3" type="ORF">DDB_G0281523</name>
</gene>
<dbReference type="PhylomeDB" id="Q54TY9"/>
<protein>
    <recommendedName>
        <fullName evidence="5">Glucokinase</fullName>
    </recommendedName>
</protein>
<evidence type="ECO:0000313" key="3">
    <source>
        <dbReference type="EMBL" id="EAL66743.1"/>
    </source>
</evidence>
<evidence type="ECO:0008006" key="5">
    <source>
        <dbReference type="Google" id="ProtNLM"/>
    </source>
</evidence>
<dbReference type="dictyBase" id="DDB_G0281523"/>
<dbReference type="GO" id="GO:0006096">
    <property type="term" value="P:glycolytic process"/>
    <property type="evidence" value="ECO:0007669"/>
    <property type="project" value="InterPro"/>
</dbReference>
<dbReference type="GO" id="GO:0004340">
    <property type="term" value="F:glucokinase activity"/>
    <property type="evidence" value="ECO:0007669"/>
    <property type="project" value="InterPro"/>
</dbReference>
<dbReference type="eggNOG" id="ENOG502S3Y5">
    <property type="taxonomic scope" value="Eukaryota"/>
</dbReference>
<sequence length="367" mass="41132">MVYKVLGDYSKLIEEQKTDSQYFIGIDIGGTNTRVVYATENGDYYTIKEFLCSNITKLIEELTIIQNECLGNFIEPEFCCIDLAGPHLSKNKYKLTNYIESDNFLYTEKLPSKLCPPGKFAVLNDLESGAYGIIPFMRSEGGLDSIFSTIVQQTGPLRQPDNCVYPVLAAGTGLGVGLITKFGDQYKVIPSEFGHISICSDTNDCEQELFKKLQNIIKEKEITRTNYSLEYEDIVSGRGVQALYSIMKHENEPERNNSEIASQAAANPENLNCSCVKTMKIHYQYLVRCAREISVGTFGASVFLIGDNIVRNNAMVCSIKPFLGEEFLDHPKLEWLSTIPVFGQKIIINLNLIGCIFYASSQILKKN</sequence>
<dbReference type="VEuPathDB" id="AmoebaDB:DDB_G0281523"/>
<dbReference type="InParanoid" id="Q54TY9"/>
<dbReference type="PANTHER" id="PTHR47450:SF1">
    <property type="entry name" value="GLUCOKINASE"/>
    <property type="match status" value="1"/>
</dbReference>
<dbReference type="Pfam" id="PF02685">
    <property type="entry name" value="Glucokinase"/>
    <property type="match status" value="1"/>
</dbReference>
<reference evidence="3 4" key="1">
    <citation type="journal article" date="2005" name="Nature">
        <title>The genome of the social amoeba Dictyostelium discoideum.</title>
        <authorList>
            <consortium name="The Dictyostelium discoideum Sequencing Consortium"/>
            <person name="Eichinger L."/>
            <person name="Pachebat J.A."/>
            <person name="Glockner G."/>
            <person name="Rajandream M.A."/>
            <person name="Sucgang R."/>
            <person name="Berriman M."/>
            <person name="Song J."/>
            <person name="Olsen R."/>
            <person name="Szafranski K."/>
            <person name="Xu Q."/>
            <person name="Tunggal B."/>
            <person name="Kummerfeld S."/>
            <person name="Madera M."/>
            <person name="Konfortov B.A."/>
            <person name="Rivero F."/>
            <person name="Bankier A.T."/>
            <person name="Lehmann R."/>
            <person name="Hamlin N."/>
            <person name="Davies R."/>
            <person name="Gaudet P."/>
            <person name="Fey P."/>
            <person name="Pilcher K."/>
            <person name="Chen G."/>
            <person name="Saunders D."/>
            <person name="Sodergren E."/>
            <person name="Davis P."/>
            <person name="Kerhornou A."/>
            <person name="Nie X."/>
            <person name="Hall N."/>
            <person name="Anjard C."/>
            <person name="Hemphill L."/>
            <person name="Bason N."/>
            <person name="Farbrother P."/>
            <person name="Desany B."/>
            <person name="Just E."/>
            <person name="Morio T."/>
            <person name="Rost R."/>
            <person name="Churcher C."/>
            <person name="Cooper J."/>
            <person name="Haydock S."/>
            <person name="van Driessche N."/>
            <person name="Cronin A."/>
            <person name="Goodhead I."/>
            <person name="Muzny D."/>
            <person name="Mourier T."/>
            <person name="Pain A."/>
            <person name="Lu M."/>
            <person name="Harper D."/>
            <person name="Lindsay R."/>
            <person name="Hauser H."/>
            <person name="James K."/>
            <person name="Quiles M."/>
            <person name="Madan Babu M."/>
            <person name="Saito T."/>
            <person name="Buchrieser C."/>
            <person name="Wardroper A."/>
            <person name="Felder M."/>
            <person name="Thangavelu M."/>
            <person name="Johnson D."/>
            <person name="Knights A."/>
            <person name="Loulseged H."/>
            <person name="Mungall K."/>
            <person name="Oliver K."/>
            <person name="Price C."/>
            <person name="Quail M.A."/>
            <person name="Urushihara H."/>
            <person name="Hernandez J."/>
            <person name="Rabbinowitsch E."/>
            <person name="Steffen D."/>
            <person name="Sanders M."/>
            <person name="Ma J."/>
            <person name="Kohara Y."/>
            <person name="Sharp S."/>
            <person name="Simmonds M."/>
            <person name="Spiegler S."/>
            <person name="Tivey A."/>
            <person name="Sugano S."/>
            <person name="White B."/>
            <person name="Walker D."/>
            <person name="Woodward J."/>
            <person name="Winckler T."/>
            <person name="Tanaka Y."/>
            <person name="Shaulsky G."/>
            <person name="Schleicher M."/>
            <person name="Weinstock G."/>
            <person name="Rosenthal A."/>
            <person name="Cox E.C."/>
            <person name="Chisholm R.L."/>
            <person name="Gibbs R."/>
            <person name="Loomis W.F."/>
            <person name="Platzer M."/>
            <person name="Kay R.R."/>
            <person name="Williams J."/>
            <person name="Dear P.H."/>
            <person name="Noegel A.A."/>
            <person name="Barrell B."/>
            <person name="Kuspa A."/>
        </authorList>
    </citation>
    <scope>NUCLEOTIDE SEQUENCE [LARGE SCALE GENOMIC DNA]</scope>
    <source>
        <strain evidence="3 4">AX4</strain>
    </source>
</reference>
<dbReference type="Gene3D" id="3.30.420.40">
    <property type="match status" value="1"/>
</dbReference>
<dbReference type="InterPro" id="IPR003836">
    <property type="entry name" value="Glucokinase"/>
</dbReference>
<dbReference type="PaxDb" id="44689-DDB0218308"/>
<dbReference type="PANTHER" id="PTHR47450">
    <property type="entry name" value="GLUCOKINASE"/>
    <property type="match status" value="1"/>
</dbReference>